<name>K7A1D4_9ALTE</name>
<organism evidence="2 3">
    <name type="scientific">Brumicola pallidula DSM 14239 = ACAM 615</name>
    <dbReference type="NCBI Taxonomy" id="1121922"/>
    <lineage>
        <taxon>Bacteria</taxon>
        <taxon>Pseudomonadati</taxon>
        <taxon>Pseudomonadota</taxon>
        <taxon>Gammaproteobacteria</taxon>
        <taxon>Alteromonadales</taxon>
        <taxon>Alteromonadaceae</taxon>
        <taxon>Brumicola</taxon>
    </lineage>
</organism>
<accession>K7A1D4</accession>
<evidence type="ECO:0008006" key="4">
    <source>
        <dbReference type="Google" id="ProtNLM"/>
    </source>
</evidence>
<sequence length="163" mass="18586">MEESDIKPWYKQFWPWFLICIPLSSFIVGGFVVSFATDGTNTLVVDDYYKEGKAINERLGKIEEAQTLNITTQLNINNDFISVEFLSGAPQTKQALKLDFYHVTLAERDFQVLLSADANGIYRAETDTLVNGKWRLRLTPLDESWKVQKTLILPTSMAISFNP</sequence>
<proteinExistence type="predicted"/>
<keyword evidence="1" id="KW-0812">Transmembrane</keyword>
<evidence type="ECO:0000313" key="2">
    <source>
        <dbReference type="EMBL" id="GAC29295.1"/>
    </source>
</evidence>
<protein>
    <recommendedName>
        <fullName evidence="4">FixH family protein</fullName>
    </recommendedName>
</protein>
<evidence type="ECO:0000313" key="3">
    <source>
        <dbReference type="Proteomes" id="UP000006251"/>
    </source>
</evidence>
<dbReference type="InterPro" id="IPR008620">
    <property type="entry name" value="FixH"/>
</dbReference>
<dbReference type="OrthoDB" id="5295180at2"/>
<dbReference type="EMBL" id="BAEQ01000043">
    <property type="protein sequence ID" value="GAC29295.1"/>
    <property type="molecule type" value="Genomic_DNA"/>
</dbReference>
<gene>
    <name evidence="2" type="ORF">GPAL_2434</name>
</gene>
<dbReference type="RefSeq" id="WP_006011974.1">
    <property type="nucleotide sequence ID" value="NZ_AUAV01000017.1"/>
</dbReference>
<feature type="transmembrane region" description="Helical" evidence="1">
    <location>
        <begin position="13"/>
        <end position="33"/>
    </location>
</feature>
<keyword evidence="1" id="KW-1133">Transmembrane helix</keyword>
<dbReference type="STRING" id="1121922.GCA_000428905_03168"/>
<reference evidence="3" key="1">
    <citation type="journal article" date="2014" name="Environ. Microbiol.">
        <title>Comparative genomics of the marine bacterial genus Glaciecola reveals the high degree of genomic diversity and genomic characteristic for cold adaptation.</title>
        <authorList>
            <person name="Qin Q.L."/>
            <person name="Xie B.B."/>
            <person name="Yu Y."/>
            <person name="Shu Y.L."/>
            <person name="Rong J.C."/>
            <person name="Zhang Y.J."/>
            <person name="Zhao D.L."/>
            <person name="Chen X.L."/>
            <person name="Zhang X.Y."/>
            <person name="Chen B."/>
            <person name="Zhou B.C."/>
            <person name="Zhang Y.Z."/>
        </authorList>
    </citation>
    <scope>NUCLEOTIDE SEQUENCE [LARGE SCALE GENOMIC DNA]</scope>
    <source>
        <strain evidence="3">ACAM 615</strain>
    </source>
</reference>
<dbReference type="Proteomes" id="UP000006251">
    <property type="component" value="Unassembled WGS sequence"/>
</dbReference>
<dbReference type="Pfam" id="PF05751">
    <property type="entry name" value="FixH"/>
    <property type="match status" value="1"/>
</dbReference>
<evidence type="ECO:0000256" key="1">
    <source>
        <dbReference type="SAM" id="Phobius"/>
    </source>
</evidence>
<keyword evidence="1" id="KW-0472">Membrane</keyword>
<comment type="caution">
    <text evidence="2">The sequence shown here is derived from an EMBL/GenBank/DDBJ whole genome shotgun (WGS) entry which is preliminary data.</text>
</comment>
<dbReference type="AlphaFoldDB" id="K7A1D4"/>
<keyword evidence="3" id="KW-1185">Reference proteome</keyword>